<proteinExistence type="predicted"/>
<dbReference type="AlphaFoldDB" id="A0AAP0RQM0"/>
<accession>A0AAP0RQM0</accession>
<protein>
    <submittedName>
        <fullName evidence="1">Uncharacterized protein</fullName>
    </submittedName>
</protein>
<keyword evidence="2" id="KW-1185">Reference proteome</keyword>
<name>A0AAP0RQM0_LIQFO</name>
<reference evidence="1 2" key="1">
    <citation type="journal article" date="2024" name="Plant J.">
        <title>Genome sequences and population genomics reveal climatic adaptation and genomic divergence between two closely related sweetgum species.</title>
        <authorList>
            <person name="Xu W.Q."/>
            <person name="Ren C.Q."/>
            <person name="Zhang X.Y."/>
            <person name="Comes H.P."/>
            <person name="Liu X.H."/>
            <person name="Li Y.G."/>
            <person name="Kettle C.J."/>
            <person name="Jalonen R."/>
            <person name="Gaisberger H."/>
            <person name="Ma Y.Z."/>
            <person name="Qiu Y.X."/>
        </authorList>
    </citation>
    <scope>NUCLEOTIDE SEQUENCE [LARGE SCALE GENOMIC DNA]</scope>
    <source>
        <strain evidence="1">Hangzhou</strain>
    </source>
</reference>
<dbReference type="Proteomes" id="UP001415857">
    <property type="component" value="Unassembled WGS sequence"/>
</dbReference>
<evidence type="ECO:0000313" key="1">
    <source>
        <dbReference type="EMBL" id="KAK9280021.1"/>
    </source>
</evidence>
<evidence type="ECO:0000313" key="2">
    <source>
        <dbReference type="Proteomes" id="UP001415857"/>
    </source>
</evidence>
<sequence>MLVAGQKGFTIQLRFEESEGIDDRHKRGPTQRTRLLIVVHPTVQTAPVENVPAVRQPPDLFPSLELVEANGASLRLVALAGDRQVLELHDGQDFPDQDCGYGRVFGYAGRGFGPGNVRFEKIRETQKVEQRENEVSDETQKGKCVEKQFGKENLSVPDWKAHCNLEIETNL</sequence>
<comment type="caution">
    <text evidence="1">The sequence shown here is derived from an EMBL/GenBank/DDBJ whole genome shotgun (WGS) entry which is preliminary data.</text>
</comment>
<organism evidence="1 2">
    <name type="scientific">Liquidambar formosana</name>
    <name type="common">Formosan gum</name>
    <dbReference type="NCBI Taxonomy" id="63359"/>
    <lineage>
        <taxon>Eukaryota</taxon>
        <taxon>Viridiplantae</taxon>
        <taxon>Streptophyta</taxon>
        <taxon>Embryophyta</taxon>
        <taxon>Tracheophyta</taxon>
        <taxon>Spermatophyta</taxon>
        <taxon>Magnoliopsida</taxon>
        <taxon>eudicotyledons</taxon>
        <taxon>Gunneridae</taxon>
        <taxon>Pentapetalae</taxon>
        <taxon>Saxifragales</taxon>
        <taxon>Altingiaceae</taxon>
        <taxon>Liquidambar</taxon>
    </lineage>
</organism>
<gene>
    <name evidence="1" type="ORF">L1049_013706</name>
</gene>
<dbReference type="EMBL" id="JBBPBK010000008">
    <property type="protein sequence ID" value="KAK9280021.1"/>
    <property type="molecule type" value="Genomic_DNA"/>
</dbReference>